<evidence type="ECO:0000259" key="1">
    <source>
        <dbReference type="Pfam" id="PF12275"/>
    </source>
</evidence>
<accession>A0A084SVR7</accession>
<dbReference type="Proteomes" id="UP000028547">
    <property type="component" value="Unassembled WGS sequence"/>
</dbReference>
<protein>
    <recommendedName>
        <fullName evidence="1">DUF3616 domain-containing protein</fullName>
    </recommendedName>
</protein>
<name>A0A084SVR7_9BACT</name>
<feature type="domain" description="DUF3616" evidence="1">
    <location>
        <begin position="24"/>
        <end position="355"/>
    </location>
</feature>
<dbReference type="InterPro" id="IPR022060">
    <property type="entry name" value="DUF3616"/>
</dbReference>
<organism evidence="2 3">
    <name type="scientific">Archangium violaceum Cb vi76</name>
    <dbReference type="NCBI Taxonomy" id="1406225"/>
    <lineage>
        <taxon>Bacteria</taxon>
        <taxon>Pseudomonadati</taxon>
        <taxon>Myxococcota</taxon>
        <taxon>Myxococcia</taxon>
        <taxon>Myxococcales</taxon>
        <taxon>Cystobacterineae</taxon>
        <taxon>Archangiaceae</taxon>
        <taxon>Archangium</taxon>
    </lineage>
</organism>
<dbReference type="Pfam" id="PF12275">
    <property type="entry name" value="DUF3616"/>
    <property type="match status" value="1"/>
</dbReference>
<sequence length="359" mass="39633">MLHAPLLGRVLLRFDAGKEELHEDLSAAVFSADGSLWVASDEHHSLERFSPVNPRVFGEHQHFVMADLLGEEIREEVDIEALDFQDGHLWFVGSHSAKRKKPKGKAMVKDLERLATVEHEPWRFLLARVPLPEAASGAARPAKLKRAEGREDSGVNVLVEMLRQDPHLGPFLAPASPDDPDGALAIPSKDNGLDIEGLAVHGDRLFLGLRGPVLRGYAVILEMEVEEVGGGLLAPRRTKNGRAYRKHFVDLDGLGIRELCRHGEDLLILAGPTMPVDAPIRLFRLHKGLLLTGDTLHPQEKGVLEPLFDLKEASRDDNAEGVAVFSWFEPNDSVLVVYDTPSPQRCYGPDGVLADVFRL</sequence>
<comment type="caution">
    <text evidence="2">The sequence shown here is derived from an EMBL/GenBank/DDBJ whole genome shotgun (WGS) entry which is preliminary data.</text>
</comment>
<dbReference type="RefSeq" id="WP_043394774.1">
    <property type="nucleotide sequence ID" value="NZ_JPMI01000090.1"/>
</dbReference>
<gene>
    <name evidence="2" type="ORF">Q664_14765</name>
</gene>
<dbReference type="EMBL" id="JPMI01000090">
    <property type="protein sequence ID" value="KFA92552.1"/>
    <property type="molecule type" value="Genomic_DNA"/>
</dbReference>
<dbReference type="AlphaFoldDB" id="A0A084SVR7"/>
<evidence type="ECO:0000313" key="2">
    <source>
        <dbReference type="EMBL" id="KFA92552.1"/>
    </source>
</evidence>
<reference evidence="2 3" key="1">
    <citation type="submission" date="2014-07" db="EMBL/GenBank/DDBJ databases">
        <title>Draft Genome Sequence of Gephyronic Acid Producer, Cystobacter violaceus Strain Cb vi76.</title>
        <authorList>
            <person name="Stevens D.C."/>
            <person name="Young J."/>
            <person name="Carmichael R."/>
            <person name="Tan J."/>
            <person name="Taylor R.E."/>
        </authorList>
    </citation>
    <scope>NUCLEOTIDE SEQUENCE [LARGE SCALE GENOMIC DNA]</scope>
    <source>
        <strain evidence="2 3">Cb vi76</strain>
    </source>
</reference>
<evidence type="ECO:0000313" key="3">
    <source>
        <dbReference type="Proteomes" id="UP000028547"/>
    </source>
</evidence>
<proteinExistence type="predicted"/>